<dbReference type="InterPro" id="IPR014710">
    <property type="entry name" value="RmlC-like_jellyroll"/>
</dbReference>
<organism evidence="4">
    <name type="scientific">Leptolyngbya boryana CZ1</name>
    <dbReference type="NCBI Taxonomy" id="3060204"/>
    <lineage>
        <taxon>Bacteria</taxon>
        <taxon>Bacillati</taxon>
        <taxon>Cyanobacteriota</taxon>
        <taxon>Cyanophyceae</taxon>
        <taxon>Leptolyngbyales</taxon>
        <taxon>Leptolyngbyaceae</taxon>
        <taxon>Leptolyngbya group</taxon>
        <taxon>Leptolyngbya</taxon>
    </lineage>
</organism>
<dbReference type="Gene3D" id="2.60.120.10">
    <property type="entry name" value="Jelly Rolls"/>
    <property type="match status" value="1"/>
</dbReference>
<name>A0AA96WT35_LEPBY</name>
<protein>
    <submittedName>
        <fullName evidence="4">Cupin domain-containing protein</fullName>
    </submittedName>
</protein>
<feature type="domain" description="Cupin type-2" evidence="3">
    <location>
        <begin position="47"/>
        <end position="117"/>
    </location>
</feature>
<reference evidence="4" key="2">
    <citation type="submission" date="2023-07" db="EMBL/GenBank/DDBJ databases">
        <authorList>
            <person name="Bai X.-H."/>
            <person name="Wang H.-H."/>
            <person name="Wang J."/>
            <person name="Ma M.-Y."/>
            <person name="Hu H.-H."/>
            <person name="Song Z.-L."/>
            <person name="Ma H.-G."/>
            <person name="Fan Y."/>
            <person name="Du C.-Y."/>
            <person name="Xu J.-C."/>
        </authorList>
    </citation>
    <scope>NUCLEOTIDE SEQUENCE</scope>
    <source>
        <strain evidence="4">CZ1</strain>
    </source>
</reference>
<feature type="compositionally biased region" description="Acidic residues" evidence="2">
    <location>
        <begin position="124"/>
        <end position="138"/>
    </location>
</feature>
<dbReference type="SUPFAM" id="SSF51182">
    <property type="entry name" value="RmlC-like cupins"/>
    <property type="match status" value="1"/>
</dbReference>
<dbReference type="Pfam" id="PF07883">
    <property type="entry name" value="Cupin_2"/>
    <property type="match status" value="1"/>
</dbReference>
<evidence type="ECO:0000259" key="3">
    <source>
        <dbReference type="Pfam" id="PF07883"/>
    </source>
</evidence>
<sequence length="146" mass="16259">MTQSMNQKQTELVVIHPDPQTLMDHRLPNFVGLSATTAGTTGIAMELVILPPGAIAKPHYHPQHETVLYLLKGRVEVCYGKALKQSKVCEAGDFVFTPPGVPHQPRNLSTTEPVYIITARNDADEQEETVPYDPTFEEENNHDCNH</sequence>
<dbReference type="InterPro" id="IPR017102">
    <property type="entry name" value="UCP037087"/>
</dbReference>
<dbReference type="PIRSF" id="PIRSF037087">
    <property type="entry name" value="UCP037087"/>
    <property type="match status" value="1"/>
</dbReference>
<dbReference type="AlphaFoldDB" id="A0AA96WT35"/>
<dbReference type="InterPro" id="IPR011051">
    <property type="entry name" value="RmlC_Cupin_sf"/>
</dbReference>
<keyword evidence="1" id="KW-0479">Metal-binding</keyword>
<dbReference type="GO" id="GO:0046872">
    <property type="term" value="F:metal ion binding"/>
    <property type="evidence" value="ECO:0007669"/>
    <property type="project" value="UniProtKB-KW"/>
</dbReference>
<dbReference type="InterPro" id="IPR051610">
    <property type="entry name" value="GPI/OXD"/>
</dbReference>
<feature type="region of interest" description="Disordered" evidence="2">
    <location>
        <begin position="122"/>
        <end position="146"/>
    </location>
</feature>
<evidence type="ECO:0000256" key="1">
    <source>
        <dbReference type="ARBA" id="ARBA00022723"/>
    </source>
</evidence>
<accession>A0AA96WT35</accession>
<evidence type="ECO:0000256" key="2">
    <source>
        <dbReference type="SAM" id="MobiDB-lite"/>
    </source>
</evidence>
<dbReference type="RefSeq" id="WP_287457253.1">
    <property type="nucleotide sequence ID" value="NZ_CP130144.1"/>
</dbReference>
<gene>
    <name evidence="4" type="ORF">Q2T42_26125</name>
</gene>
<dbReference type="EMBL" id="CP130144">
    <property type="protein sequence ID" value="WNZ45270.1"/>
    <property type="molecule type" value="Genomic_DNA"/>
</dbReference>
<dbReference type="PANTHER" id="PTHR35848">
    <property type="entry name" value="OXALATE-BINDING PROTEIN"/>
    <property type="match status" value="1"/>
</dbReference>
<dbReference type="InterPro" id="IPR013096">
    <property type="entry name" value="Cupin_2"/>
</dbReference>
<evidence type="ECO:0000313" key="4">
    <source>
        <dbReference type="EMBL" id="WNZ45270.1"/>
    </source>
</evidence>
<reference evidence="4" key="1">
    <citation type="journal article" date="2023" name="Plants (Basel)">
        <title>Genomic Analysis of Leptolyngbya boryana CZ1 Reveals Efficient Carbon Fixation Modules.</title>
        <authorList>
            <person name="Bai X."/>
            <person name="Wang H."/>
            <person name="Cheng W."/>
            <person name="Wang J."/>
            <person name="Ma M."/>
            <person name="Hu H."/>
            <person name="Song Z."/>
            <person name="Ma H."/>
            <person name="Fan Y."/>
            <person name="Du C."/>
            <person name="Xu J."/>
        </authorList>
    </citation>
    <scope>NUCLEOTIDE SEQUENCE</scope>
    <source>
        <strain evidence="4">CZ1</strain>
    </source>
</reference>
<proteinExistence type="predicted"/>
<dbReference type="CDD" id="cd02210">
    <property type="entry name" value="cupin_BLR2406-like"/>
    <property type="match status" value="1"/>
</dbReference>